<dbReference type="PANTHER" id="PTHR20974:SF0">
    <property type="entry name" value="UPF0585 PROTEIN CG18661"/>
    <property type="match status" value="1"/>
</dbReference>
<protein>
    <submittedName>
        <fullName evidence="1">DUF938 domain-containing protein</fullName>
    </submittedName>
</protein>
<gene>
    <name evidence="1" type="ORF">F0M18_11680</name>
</gene>
<dbReference type="Pfam" id="PF06080">
    <property type="entry name" value="DUF938"/>
    <property type="match status" value="1"/>
</dbReference>
<keyword evidence="2" id="KW-1185">Reference proteome</keyword>
<evidence type="ECO:0000313" key="1">
    <source>
        <dbReference type="EMBL" id="KAA1190468.1"/>
    </source>
</evidence>
<dbReference type="InterPro" id="IPR029063">
    <property type="entry name" value="SAM-dependent_MTases_sf"/>
</dbReference>
<dbReference type="InterPro" id="IPR010342">
    <property type="entry name" value="DUF938"/>
</dbReference>
<name>A0A5B0WVN6_9GAMM</name>
<reference evidence="1 2" key="1">
    <citation type="submission" date="2019-09" db="EMBL/GenBank/DDBJ databases">
        <authorList>
            <person name="Chen X.-Y."/>
        </authorList>
    </citation>
    <scope>NUCLEOTIDE SEQUENCE [LARGE SCALE GENOMIC DNA]</scope>
    <source>
        <strain evidence="1 2">NY5</strain>
    </source>
</reference>
<comment type="caution">
    <text evidence="1">The sequence shown here is derived from an EMBL/GenBank/DDBJ whole genome shotgun (WGS) entry which is preliminary data.</text>
</comment>
<dbReference type="PANTHER" id="PTHR20974">
    <property type="entry name" value="UPF0585 PROTEIN CG18661"/>
    <property type="match status" value="1"/>
</dbReference>
<evidence type="ECO:0000313" key="2">
    <source>
        <dbReference type="Proteomes" id="UP000323708"/>
    </source>
</evidence>
<proteinExistence type="predicted"/>
<dbReference type="AlphaFoldDB" id="A0A5B0WVN6"/>
<dbReference type="Gene3D" id="3.40.50.150">
    <property type="entry name" value="Vaccinia Virus protein VP39"/>
    <property type="match status" value="1"/>
</dbReference>
<organism evidence="1 2">
    <name type="scientific">Pseudohalioglobus sediminis</name>
    <dbReference type="NCBI Taxonomy" id="2606449"/>
    <lineage>
        <taxon>Bacteria</taxon>
        <taxon>Pseudomonadati</taxon>
        <taxon>Pseudomonadota</taxon>
        <taxon>Gammaproteobacteria</taxon>
        <taxon>Cellvibrionales</taxon>
        <taxon>Halieaceae</taxon>
        <taxon>Pseudohalioglobus</taxon>
    </lineage>
</organism>
<sequence>MPQLPFSQACENNKGHILLQLQRLLAQREQVLEIGSGTGQHATWFAAHLPHLRWQPTDMQENLGVLRPRCNEYQGENLLPPLALDVRARPWPIPVLADTLFTANSLHIMPWGAVEELFAELAARAAPETLLVYGPFNYAGRYTSESNARFDQWLAEQSAHSAIRDFEQVDALARAAGFQLREDNAMPANNRLLVWGRD</sequence>
<dbReference type="EMBL" id="VTUX01000005">
    <property type="protein sequence ID" value="KAA1190468.1"/>
    <property type="molecule type" value="Genomic_DNA"/>
</dbReference>
<accession>A0A5B0WVN6</accession>
<dbReference type="RefSeq" id="WP_149611624.1">
    <property type="nucleotide sequence ID" value="NZ_VTUX01000005.1"/>
</dbReference>
<dbReference type="SUPFAM" id="SSF53335">
    <property type="entry name" value="S-adenosyl-L-methionine-dependent methyltransferases"/>
    <property type="match status" value="1"/>
</dbReference>
<dbReference type="Proteomes" id="UP000323708">
    <property type="component" value="Unassembled WGS sequence"/>
</dbReference>